<dbReference type="AlphaFoldDB" id="E6LJ60"/>
<evidence type="ECO:0000313" key="1">
    <source>
        <dbReference type="EMBL" id="EFU72763.1"/>
    </source>
</evidence>
<name>E6LJ60_ENTI1</name>
<evidence type="ECO:0000313" key="2">
    <source>
        <dbReference type="Proteomes" id="UP000010296"/>
    </source>
</evidence>
<organism evidence="1 2">
    <name type="scientific">Enterococcus italicus (strain DSM 15952 / CCUG 50447 / LMG 22039 / TP 1.5)</name>
    <dbReference type="NCBI Taxonomy" id="888064"/>
    <lineage>
        <taxon>Bacteria</taxon>
        <taxon>Bacillati</taxon>
        <taxon>Bacillota</taxon>
        <taxon>Bacilli</taxon>
        <taxon>Lactobacillales</taxon>
        <taxon>Enterococcaceae</taxon>
        <taxon>Enterococcus</taxon>
    </lineage>
</organism>
<dbReference type="Proteomes" id="UP000010296">
    <property type="component" value="Unassembled WGS sequence"/>
</dbReference>
<comment type="caution">
    <text evidence="1">The sequence shown here is derived from an EMBL/GenBank/DDBJ whole genome shotgun (WGS) entry which is preliminary data.</text>
</comment>
<feature type="non-terminal residue" evidence="1">
    <location>
        <position position="1"/>
    </location>
</feature>
<keyword evidence="2" id="KW-1185">Reference proteome</keyword>
<sequence>LPSVQTTTALADTVSNQGYLTNKTYNQTIPLTKEQVLIANEWDNEYSSGNVYNTRGFNISDVESYIDISTVKMVGNILFNVGYNDINNISEEDEKVFSRRQNVAVSFKLFFPDGFTYNEGSFTLDGNTPDVESIVYDRSENSITIK</sequence>
<protein>
    <submittedName>
        <fullName evidence="1">Uncharacterized protein</fullName>
    </submittedName>
</protein>
<proteinExistence type="predicted"/>
<dbReference type="HOGENOM" id="CLU_1781328_0_0_9"/>
<accession>E6LJ60</accession>
<dbReference type="EMBL" id="AEPV01000153">
    <property type="protein sequence ID" value="EFU72763.1"/>
    <property type="molecule type" value="Genomic_DNA"/>
</dbReference>
<reference evidence="1 2" key="1">
    <citation type="submission" date="2010-12" db="EMBL/GenBank/DDBJ databases">
        <authorList>
            <person name="Muzny D."/>
            <person name="Qin X."/>
            <person name="Deng J."/>
            <person name="Jiang H."/>
            <person name="Liu Y."/>
            <person name="Qu J."/>
            <person name="Song X.-Z."/>
            <person name="Zhang L."/>
            <person name="Thornton R."/>
            <person name="Coyle M."/>
            <person name="Francisco L."/>
            <person name="Jackson L."/>
            <person name="Javaid M."/>
            <person name="Korchina V."/>
            <person name="Kovar C."/>
            <person name="Mata R."/>
            <person name="Mathew T."/>
            <person name="Ngo R."/>
            <person name="Nguyen L."/>
            <person name="Nguyen N."/>
            <person name="Okwuonu G."/>
            <person name="Ongeri F."/>
            <person name="Pham C."/>
            <person name="Simmons D."/>
            <person name="Wilczek-Boney K."/>
            <person name="Hale W."/>
            <person name="Jakkamsetti A."/>
            <person name="Pham P."/>
            <person name="Ruth R."/>
            <person name="San Lucas F."/>
            <person name="Warren J."/>
            <person name="Zhang J."/>
            <person name="Zhao Z."/>
            <person name="Zhou C."/>
            <person name="Zhu D."/>
            <person name="Lee S."/>
            <person name="Bess C."/>
            <person name="Blankenburg K."/>
            <person name="Forbes L."/>
            <person name="Fu Q."/>
            <person name="Gubbala S."/>
            <person name="Hirani K."/>
            <person name="Jayaseelan J.C."/>
            <person name="Lara F."/>
            <person name="Munidasa M."/>
            <person name="Palculict T."/>
            <person name="Patil S."/>
            <person name="Pu L.-L."/>
            <person name="Saada N."/>
            <person name="Tang L."/>
            <person name="Weissenberger G."/>
            <person name="Zhu Y."/>
            <person name="Hemphill L."/>
            <person name="Shang Y."/>
            <person name="Youmans B."/>
            <person name="Ayvaz T."/>
            <person name="Ross M."/>
            <person name="Santibanez J."/>
            <person name="Aqrawi P."/>
            <person name="Gross S."/>
            <person name="Joshi V."/>
            <person name="Fowler G."/>
            <person name="Nazareth L."/>
            <person name="Reid J."/>
            <person name="Worley K."/>
            <person name="Petrosino J."/>
            <person name="Highlander S."/>
            <person name="Gibbs R."/>
        </authorList>
    </citation>
    <scope>NUCLEOTIDE SEQUENCE [LARGE SCALE GENOMIC DNA]</scope>
    <source>
        <strain evidence="2">DSM 15952 / CCUG 50447 / LMG 22039 / TP 1.5</strain>
    </source>
</reference>
<dbReference type="RefSeq" id="WP_007209397.1">
    <property type="nucleotide sequence ID" value="NZ_GL622291.1"/>
</dbReference>
<gene>
    <name evidence="1" type="ORF">HMPREF9088_2400</name>
</gene>